<dbReference type="Gene3D" id="1.10.10.1320">
    <property type="entry name" value="Anti-sigma factor, zinc-finger domain"/>
    <property type="match status" value="1"/>
</dbReference>
<dbReference type="RefSeq" id="WP_142707075.1">
    <property type="nucleotide sequence ID" value="NZ_VIRS01000018.1"/>
</dbReference>
<evidence type="ECO:0000256" key="3">
    <source>
        <dbReference type="SAM" id="Phobius"/>
    </source>
</evidence>
<keyword evidence="3" id="KW-0812">Transmembrane</keyword>
<feature type="transmembrane region" description="Helical" evidence="3">
    <location>
        <begin position="204"/>
        <end position="223"/>
    </location>
</feature>
<protein>
    <submittedName>
        <fullName evidence="4">Zf-HC2 domain-containing protein</fullName>
    </submittedName>
</protein>
<feature type="transmembrane region" description="Helical" evidence="3">
    <location>
        <begin position="111"/>
        <end position="130"/>
    </location>
</feature>
<dbReference type="EMBL" id="VIRS01000018">
    <property type="protein sequence ID" value="TQS42385.1"/>
    <property type="molecule type" value="Genomic_DNA"/>
</dbReference>
<dbReference type="OrthoDB" id="3822520at2"/>
<keyword evidence="3" id="KW-1133">Transmembrane helix</keyword>
<proteinExistence type="predicted"/>
<evidence type="ECO:0000313" key="4">
    <source>
        <dbReference type="EMBL" id="TQS42385.1"/>
    </source>
</evidence>
<evidence type="ECO:0000313" key="5">
    <source>
        <dbReference type="Proteomes" id="UP000317982"/>
    </source>
</evidence>
<keyword evidence="2" id="KW-0804">Transcription</keyword>
<feature type="transmembrane region" description="Helical" evidence="3">
    <location>
        <begin position="229"/>
        <end position="250"/>
    </location>
</feature>
<accession>A0A545ANS2</accession>
<name>A0A545ANS2_9ACTN</name>
<evidence type="ECO:0000256" key="1">
    <source>
        <dbReference type="ARBA" id="ARBA00023015"/>
    </source>
</evidence>
<reference evidence="4 5" key="1">
    <citation type="submission" date="2019-07" db="EMBL/GenBank/DDBJ databases">
        <title>Cryptosporangium phraense sp. nov., isolated from plant litter.</title>
        <authorList>
            <person name="Suriyachadkun C."/>
        </authorList>
    </citation>
    <scope>NUCLEOTIDE SEQUENCE [LARGE SCALE GENOMIC DNA]</scope>
    <source>
        <strain evidence="4 5">A-T 5661</strain>
    </source>
</reference>
<comment type="caution">
    <text evidence="4">The sequence shown here is derived from an EMBL/GenBank/DDBJ whole genome shotgun (WGS) entry which is preliminary data.</text>
</comment>
<evidence type="ECO:0000256" key="2">
    <source>
        <dbReference type="ARBA" id="ARBA00023163"/>
    </source>
</evidence>
<gene>
    <name evidence="4" type="ORF">FL583_24025</name>
</gene>
<dbReference type="AlphaFoldDB" id="A0A545ANS2"/>
<dbReference type="Proteomes" id="UP000317982">
    <property type="component" value="Unassembled WGS sequence"/>
</dbReference>
<keyword evidence="5" id="KW-1185">Reference proteome</keyword>
<feature type="transmembrane region" description="Helical" evidence="3">
    <location>
        <begin position="151"/>
        <end position="174"/>
    </location>
</feature>
<keyword evidence="1" id="KW-0805">Transcription regulation</keyword>
<dbReference type="InParanoid" id="A0A545ANS2"/>
<dbReference type="InterPro" id="IPR041916">
    <property type="entry name" value="Anti_sigma_zinc_sf"/>
</dbReference>
<sequence length="268" mass="28325">MSWHIDESLLEGYENGALPAPALWSVETHLMACASCRSRLSFDDEAGWERLDAALDAPRPGVFERALTACGVPSHTGRLLVATPALRGSWLTAVAVTLALAALMAHVFQPVVFLTLTPLLPLLGVAVSFGPGIDPTYETTVVAPFSTFRLLLLRCLAVLSVNTVLAGVASLFMTGYGLRIVGWFLPSLALTLLTLLFTPRLGSVPAAAVVSLGWLGVVVLAGARSLGSPLYTVTGQLAVAVATAVAAVALRRQAAAFDRTRTFSWRSR</sequence>
<feature type="transmembrane region" description="Helical" evidence="3">
    <location>
        <begin position="180"/>
        <end position="197"/>
    </location>
</feature>
<organism evidence="4 5">
    <name type="scientific">Cryptosporangium phraense</name>
    <dbReference type="NCBI Taxonomy" id="2593070"/>
    <lineage>
        <taxon>Bacteria</taxon>
        <taxon>Bacillati</taxon>
        <taxon>Actinomycetota</taxon>
        <taxon>Actinomycetes</taxon>
        <taxon>Cryptosporangiales</taxon>
        <taxon>Cryptosporangiaceae</taxon>
        <taxon>Cryptosporangium</taxon>
    </lineage>
</organism>
<feature type="transmembrane region" description="Helical" evidence="3">
    <location>
        <begin position="88"/>
        <end position="105"/>
    </location>
</feature>
<keyword evidence="3" id="KW-0472">Membrane</keyword>